<evidence type="ECO:0000313" key="2">
    <source>
        <dbReference type="EMBL" id="AWB26581.1"/>
    </source>
</evidence>
<organism evidence="2 3">
    <name type="scientific">Halococcoides cellulosivorans</name>
    <dbReference type="NCBI Taxonomy" id="1679096"/>
    <lineage>
        <taxon>Archaea</taxon>
        <taxon>Methanobacteriati</taxon>
        <taxon>Methanobacteriota</taxon>
        <taxon>Stenosarchaea group</taxon>
        <taxon>Halobacteria</taxon>
        <taxon>Halobacteriales</taxon>
        <taxon>Haloarculaceae</taxon>
        <taxon>Halococcoides</taxon>
    </lineage>
</organism>
<proteinExistence type="predicted"/>
<sequence>MAEVYVTERAKDALEDLESDVQSRIKKKLRDISDWPDHYLKPLSGRDDYSVRIGDYRALIEWDRDGDVLYVKSVGHRRNFYDREL</sequence>
<dbReference type="Proteomes" id="UP000244727">
    <property type="component" value="Chromosome"/>
</dbReference>
<dbReference type="EMBL" id="CP028858">
    <property type="protein sequence ID" value="AWB26581.1"/>
    <property type="molecule type" value="Genomic_DNA"/>
</dbReference>
<dbReference type="SUPFAM" id="SSF143011">
    <property type="entry name" value="RelE-like"/>
    <property type="match status" value="1"/>
</dbReference>
<protein>
    <submittedName>
        <fullName evidence="2">Cytotoxic translational repressor of toxin-antitoxin stability system</fullName>
    </submittedName>
</protein>
<evidence type="ECO:0000256" key="1">
    <source>
        <dbReference type="ARBA" id="ARBA00022649"/>
    </source>
</evidence>
<dbReference type="Gene3D" id="3.30.2310.20">
    <property type="entry name" value="RelE-like"/>
    <property type="match status" value="1"/>
</dbReference>
<reference evidence="2 3" key="1">
    <citation type="submission" date="2018-04" db="EMBL/GenBank/DDBJ databases">
        <title>Halococcoides cellulosivorans gen. nov., sp. nov., an extremely halophilic cellulose-utilizing haloarchaeon from hypersaline lakes.</title>
        <authorList>
            <person name="Sorokin D.Y."/>
            <person name="Toshchakov S.V."/>
            <person name="Samarov N.I."/>
            <person name="Korzhenkov A."/>
            <person name="Kublanov I.V."/>
        </authorList>
    </citation>
    <scope>NUCLEOTIDE SEQUENCE [LARGE SCALE GENOMIC DNA]</scope>
    <source>
        <strain evidence="2 3">HArcel1</strain>
    </source>
</reference>
<dbReference type="Pfam" id="PF05016">
    <property type="entry name" value="ParE_toxin"/>
    <property type="match status" value="1"/>
</dbReference>
<evidence type="ECO:0000313" key="3">
    <source>
        <dbReference type="Proteomes" id="UP000244727"/>
    </source>
</evidence>
<dbReference type="InterPro" id="IPR035093">
    <property type="entry name" value="RelE/ParE_toxin_dom_sf"/>
</dbReference>
<dbReference type="InterPro" id="IPR007712">
    <property type="entry name" value="RelE/ParE_toxin"/>
</dbReference>
<keyword evidence="3" id="KW-1185">Reference proteome</keyword>
<accession>A0A2R4WYI2</accession>
<dbReference type="KEGG" id="harc:HARCEL1_02065"/>
<gene>
    <name evidence="2" type="ORF">HARCEL1_02065</name>
</gene>
<name>A0A2R4WYI2_9EURY</name>
<dbReference type="GeneID" id="36511254"/>
<dbReference type="RefSeq" id="WP_108380950.1">
    <property type="nucleotide sequence ID" value="NZ_CP028858.1"/>
</dbReference>
<keyword evidence="1" id="KW-1277">Toxin-antitoxin system</keyword>
<dbReference type="AlphaFoldDB" id="A0A2R4WYI2"/>